<gene>
    <name evidence="1" type="ordered locus">MTR_7g053430</name>
</gene>
<proteinExistence type="predicted"/>
<evidence type="ECO:0000313" key="2">
    <source>
        <dbReference type="EnsemblPlants" id="KEH22553"/>
    </source>
</evidence>
<evidence type="ECO:0000313" key="3">
    <source>
        <dbReference type="Proteomes" id="UP000002051"/>
    </source>
</evidence>
<protein>
    <submittedName>
        <fullName evidence="1 2">Uncharacterized protein</fullName>
    </submittedName>
</protein>
<keyword evidence="3" id="KW-1185">Reference proteome</keyword>
<dbReference type="EMBL" id="CM001223">
    <property type="protein sequence ID" value="KEH22553.1"/>
    <property type="molecule type" value="Genomic_DNA"/>
</dbReference>
<sequence length="59" mass="6137">MARQLGQTTCLLRDGDGAGYPNPSGTGMGFNFSSPLGMGRVTGHLLSNVGLLTLNQNQN</sequence>
<dbReference type="AlphaFoldDB" id="A0A072U086"/>
<dbReference type="EnsemblPlants" id="KEH22553">
    <property type="protein sequence ID" value="KEH22553"/>
    <property type="gene ID" value="MTR_7g053430"/>
</dbReference>
<organism evidence="1 3">
    <name type="scientific">Medicago truncatula</name>
    <name type="common">Barrel medic</name>
    <name type="synonym">Medicago tribuloides</name>
    <dbReference type="NCBI Taxonomy" id="3880"/>
    <lineage>
        <taxon>Eukaryota</taxon>
        <taxon>Viridiplantae</taxon>
        <taxon>Streptophyta</taxon>
        <taxon>Embryophyta</taxon>
        <taxon>Tracheophyta</taxon>
        <taxon>Spermatophyta</taxon>
        <taxon>Magnoliopsida</taxon>
        <taxon>eudicotyledons</taxon>
        <taxon>Gunneridae</taxon>
        <taxon>Pentapetalae</taxon>
        <taxon>rosids</taxon>
        <taxon>fabids</taxon>
        <taxon>Fabales</taxon>
        <taxon>Fabaceae</taxon>
        <taxon>Papilionoideae</taxon>
        <taxon>50 kb inversion clade</taxon>
        <taxon>NPAAA clade</taxon>
        <taxon>Hologalegina</taxon>
        <taxon>IRL clade</taxon>
        <taxon>Trifolieae</taxon>
        <taxon>Medicago</taxon>
    </lineage>
</organism>
<accession>A0A072U086</accession>
<reference evidence="1 3" key="1">
    <citation type="journal article" date="2011" name="Nature">
        <title>The Medicago genome provides insight into the evolution of rhizobial symbioses.</title>
        <authorList>
            <person name="Young N.D."/>
            <person name="Debelle F."/>
            <person name="Oldroyd G.E."/>
            <person name="Geurts R."/>
            <person name="Cannon S.B."/>
            <person name="Udvardi M.K."/>
            <person name="Benedito V.A."/>
            <person name="Mayer K.F."/>
            <person name="Gouzy J."/>
            <person name="Schoof H."/>
            <person name="Van de Peer Y."/>
            <person name="Proost S."/>
            <person name="Cook D.R."/>
            <person name="Meyers B.C."/>
            <person name="Spannagl M."/>
            <person name="Cheung F."/>
            <person name="De Mita S."/>
            <person name="Krishnakumar V."/>
            <person name="Gundlach H."/>
            <person name="Zhou S."/>
            <person name="Mudge J."/>
            <person name="Bharti A.K."/>
            <person name="Murray J.D."/>
            <person name="Naoumkina M.A."/>
            <person name="Rosen B."/>
            <person name="Silverstein K.A."/>
            <person name="Tang H."/>
            <person name="Rombauts S."/>
            <person name="Zhao P.X."/>
            <person name="Zhou P."/>
            <person name="Barbe V."/>
            <person name="Bardou P."/>
            <person name="Bechner M."/>
            <person name="Bellec A."/>
            <person name="Berger A."/>
            <person name="Berges H."/>
            <person name="Bidwell S."/>
            <person name="Bisseling T."/>
            <person name="Choisne N."/>
            <person name="Couloux A."/>
            <person name="Denny R."/>
            <person name="Deshpande S."/>
            <person name="Dai X."/>
            <person name="Doyle J.J."/>
            <person name="Dudez A.M."/>
            <person name="Farmer A.D."/>
            <person name="Fouteau S."/>
            <person name="Franken C."/>
            <person name="Gibelin C."/>
            <person name="Gish J."/>
            <person name="Goldstein S."/>
            <person name="Gonzalez A.J."/>
            <person name="Green P.J."/>
            <person name="Hallab A."/>
            <person name="Hartog M."/>
            <person name="Hua A."/>
            <person name="Humphray S.J."/>
            <person name="Jeong D.H."/>
            <person name="Jing Y."/>
            <person name="Jocker A."/>
            <person name="Kenton S.M."/>
            <person name="Kim D.J."/>
            <person name="Klee K."/>
            <person name="Lai H."/>
            <person name="Lang C."/>
            <person name="Lin S."/>
            <person name="Macmil S.L."/>
            <person name="Magdelenat G."/>
            <person name="Matthews L."/>
            <person name="McCorrison J."/>
            <person name="Monaghan E.L."/>
            <person name="Mun J.H."/>
            <person name="Najar F.Z."/>
            <person name="Nicholson C."/>
            <person name="Noirot C."/>
            <person name="O'Bleness M."/>
            <person name="Paule C.R."/>
            <person name="Poulain J."/>
            <person name="Prion F."/>
            <person name="Qin B."/>
            <person name="Qu C."/>
            <person name="Retzel E.F."/>
            <person name="Riddle C."/>
            <person name="Sallet E."/>
            <person name="Samain S."/>
            <person name="Samson N."/>
            <person name="Sanders I."/>
            <person name="Saurat O."/>
            <person name="Scarpelli C."/>
            <person name="Schiex T."/>
            <person name="Segurens B."/>
            <person name="Severin A.J."/>
            <person name="Sherrier D.J."/>
            <person name="Shi R."/>
            <person name="Sims S."/>
            <person name="Singer S.R."/>
            <person name="Sinharoy S."/>
            <person name="Sterck L."/>
            <person name="Viollet A."/>
            <person name="Wang B.B."/>
            <person name="Wang K."/>
            <person name="Wang M."/>
            <person name="Wang X."/>
            <person name="Warfsmann J."/>
            <person name="Weissenbach J."/>
            <person name="White D.D."/>
            <person name="White J.D."/>
            <person name="Wiley G.B."/>
            <person name="Wincker P."/>
            <person name="Xing Y."/>
            <person name="Yang L."/>
            <person name="Yao Z."/>
            <person name="Ying F."/>
            <person name="Zhai J."/>
            <person name="Zhou L."/>
            <person name="Zuber A."/>
            <person name="Denarie J."/>
            <person name="Dixon R.A."/>
            <person name="May G.D."/>
            <person name="Schwartz D.C."/>
            <person name="Rogers J."/>
            <person name="Quetier F."/>
            <person name="Town C.D."/>
            <person name="Roe B.A."/>
        </authorList>
    </citation>
    <scope>NUCLEOTIDE SEQUENCE [LARGE SCALE GENOMIC DNA]</scope>
    <source>
        <strain evidence="1">A17</strain>
        <strain evidence="2 3">cv. Jemalong A17</strain>
    </source>
</reference>
<name>A0A072U086_MEDTR</name>
<reference evidence="1 3" key="2">
    <citation type="journal article" date="2014" name="BMC Genomics">
        <title>An improved genome release (version Mt4.0) for the model legume Medicago truncatula.</title>
        <authorList>
            <person name="Tang H."/>
            <person name="Krishnakumar V."/>
            <person name="Bidwell S."/>
            <person name="Rosen B."/>
            <person name="Chan A."/>
            <person name="Zhou S."/>
            <person name="Gentzbittel L."/>
            <person name="Childs K.L."/>
            <person name="Yandell M."/>
            <person name="Gundlach H."/>
            <person name="Mayer K.F."/>
            <person name="Schwartz D.C."/>
            <person name="Town C.D."/>
        </authorList>
    </citation>
    <scope>GENOME REANNOTATION</scope>
    <source>
        <strain evidence="1">A17</strain>
        <strain evidence="2 3">cv. Jemalong A17</strain>
    </source>
</reference>
<reference evidence="2" key="3">
    <citation type="submission" date="2015-04" db="UniProtKB">
        <authorList>
            <consortium name="EnsemblPlants"/>
        </authorList>
    </citation>
    <scope>IDENTIFICATION</scope>
    <source>
        <strain evidence="2">cv. Jemalong A17</strain>
    </source>
</reference>
<dbReference type="HOGENOM" id="CLU_2964387_0_0_1"/>
<dbReference type="Proteomes" id="UP000002051">
    <property type="component" value="Unassembled WGS sequence"/>
</dbReference>
<evidence type="ECO:0000313" key="1">
    <source>
        <dbReference type="EMBL" id="KEH22553.1"/>
    </source>
</evidence>